<dbReference type="PROSITE" id="PS51257">
    <property type="entry name" value="PROKAR_LIPOPROTEIN"/>
    <property type="match status" value="1"/>
</dbReference>
<dbReference type="GO" id="GO:0050821">
    <property type="term" value="P:protein stabilization"/>
    <property type="evidence" value="ECO:0007669"/>
    <property type="project" value="TreeGrafter"/>
</dbReference>
<evidence type="ECO:0000256" key="4">
    <source>
        <dbReference type="SAM" id="SignalP"/>
    </source>
</evidence>
<dbReference type="InterPro" id="IPR005632">
    <property type="entry name" value="Chaperone_Skp"/>
</dbReference>
<feature type="signal peptide" evidence="4">
    <location>
        <begin position="1"/>
        <end position="22"/>
    </location>
</feature>
<organism evidence="5 6">
    <name type="scientific">Mucilaginibacter yixingensis</name>
    <dbReference type="NCBI Taxonomy" id="1295612"/>
    <lineage>
        <taxon>Bacteria</taxon>
        <taxon>Pseudomonadati</taxon>
        <taxon>Bacteroidota</taxon>
        <taxon>Sphingobacteriia</taxon>
        <taxon>Sphingobacteriales</taxon>
        <taxon>Sphingobacteriaceae</taxon>
        <taxon>Mucilaginibacter</taxon>
    </lineage>
</organism>
<dbReference type="PANTHER" id="PTHR35089">
    <property type="entry name" value="CHAPERONE PROTEIN SKP"/>
    <property type="match status" value="1"/>
</dbReference>
<evidence type="ECO:0000313" key="6">
    <source>
        <dbReference type="Proteomes" id="UP000244168"/>
    </source>
</evidence>
<dbReference type="OrthoDB" id="1493259at2"/>
<accession>A0A2T5JCB1</accession>
<dbReference type="RefSeq" id="WP_107827242.1">
    <property type="nucleotide sequence ID" value="NZ_CP160205.1"/>
</dbReference>
<dbReference type="GO" id="GO:0005829">
    <property type="term" value="C:cytosol"/>
    <property type="evidence" value="ECO:0007669"/>
    <property type="project" value="TreeGrafter"/>
</dbReference>
<evidence type="ECO:0000256" key="2">
    <source>
        <dbReference type="ARBA" id="ARBA00022729"/>
    </source>
</evidence>
<keyword evidence="2 4" id="KW-0732">Signal</keyword>
<keyword evidence="6" id="KW-1185">Reference proteome</keyword>
<proteinExistence type="inferred from homology"/>
<feature type="chain" id="PRO_5015545465" evidence="4">
    <location>
        <begin position="23"/>
        <end position="199"/>
    </location>
</feature>
<dbReference type="GO" id="GO:0051082">
    <property type="term" value="F:unfolded protein binding"/>
    <property type="evidence" value="ECO:0007669"/>
    <property type="project" value="InterPro"/>
</dbReference>
<dbReference type="AlphaFoldDB" id="A0A2T5JCB1"/>
<dbReference type="EMBL" id="QAOQ01000002">
    <property type="protein sequence ID" value="PTQ99305.1"/>
    <property type="molecule type" value="Genomic_DNA"/>
</dbReference>
<dbReference type="Pfam" id="PF03938">
    <property type="entry name" value="OmpH"/>
    <property type="match status" value="1"/>
</dbReference>
<comment type="caution">
    <text evidence="5">The sequence shown here is derived from an EMBL/GenBank/DDBJ whole genome shotgun (WGS) entry which is preliminary data.</text>
</comment>
<evidence type="ECO:0000256" key="3">
    <source>
        <dbReference type="SAM" id="MobiDB-lite"/>
    </source>
</evidence>
<sequence>MKNSVSLVTNIALGLVIAGGLAACKNGGDTKTATTTASSAAPAKADIVFINEDSVSSKVKYAVDMRKRVEDKSKSAQSDVASRQQAFQREYAEAQKSAASMTPDQQKAAGERLQRDGQAFQQYQQNAGAELQTLQNDEMKKLYDKVTEFTKTYAKDHGYKLVLTYQTGNTTVLYGDPSLDVTADFVKAFNEAYDKDTKK</sequence>
<dbReference type="Gene3D" id="3.30.910.20">
    <property type="entry name" value="Skp domain"/>
    <property type="match status" value="1"/>
</dbReference>
<dbReference type="InterPro" id="IPR024930">
    <property type="entry name" value="Skp_dom_sf"/>
</dbReference>
<name>A0A2T5JCB1_9SPHI</name>
<dbReference type="PANTHER" id="PTHR35089:SF1">
    <property type="entry name" value="CHAPERONE PROTEIN SKP"/>
    <property type="match status" value="1"/>
</dbReference>
<dbReference type="Proteomes" id="UP000244168">
    <property type="component" value="Unassembled WGS sequence"/>
</dbReference>
<comment type="similarity">
    <text evidence="1">Belongs to the Skp family.</text>
</comment>
<gene>
    <name evidence="5" type="ORF">C8P68_102121</name>
</gene>
<evidence type="ECO:0000313" key="5">
    <source>
        <dbReference type="EMBL" id="PTQ99305.1"/>
    </source>
</evidence>
<evidence type="ECO:0000256" key="1">
    <source>
        <dbReference type="ARBA" id="ARBA00009091"/>
    </source>
</evidence>
<protein>
    <submittedName>
        <fullName evidence="5">Periplasmic chaperone for outer membrane proteins Skp</fullName>
    </submittedName>
</protein>
<reference evidence="5 6" key="1">
    <citation type="submission" date="2018-04" db="EMBL/GenBank/DDBJ databases">
        <title>Genomic Encyclopedia of Archaeal and Bacterial Type Strains, Phase II (KMG-II): from individual species to whole genera.</title>
        <authorList>
            <person name="Goeker M."/>
        </authorList>
    </citation>
    <scope>NUCLEOTIDE SEQUENCE [LARGE SCALE GENOMIC DNA]</scope>
    <source>
        <strain evidence="5 6">DSM 26809</strain>
    </source>
</reference>
<dbReference type="SMART" id="SM00935">
    <property type="entry name" value="OmpH"/>
    <property type="match status" value="1"/>
</dbReference>
<feature type="region of interest" description="Disordered" evidence="3">
    <location>
        <begin position="92"/>
        <end position="111"/>
    </location>
</feature>
<dbReference type="SUPFAM" id="SSF111384">
    <property type="entry name" value="OmpH-like"/>
    <property type="match status" value="1"/>
</dbReference>